<dbReference type="AlphaFoldDB" id="A0AAD6G4X3"/>
<evidence type="ECO:0000313" key="2">
    <source>
        <dbReference type="EMBL" id="KAJ5459879.1"/>
    </source>
</evidence>
<feature type="transmembrane region" description="Helical" evidence="1">
    <location>
        <begin position="6"/>
        <end position="23"/>
    </location>
</feature>
<dbReference type="EMBL" id="JAPVEA010000002">
    <property type="protein sequence ID" value="KAJ5459879.1"/>
    <property type="molecule type" value="Genomic_DNA"/>
</dbReference>
<keyword evidence="3" id="KW-1185">Reference proteome</keyword>
<sequence>MVFVSWGAWAFTLISSVVARAILRRYWTSIRDIPGLLLASFSTLWQVLQILKGYTEVETIRLHKEHGYFVRIAPNEVSVSHPDAVR</sequence>
<keyword evidence="1" id="KW-0472">Membrane</keyword>
<dbReference type="GeneID" id="81595057"/>
<evidence type="ECO:0000313" key="3">
    <source>
        <dbReference type="Proteomes" id="UP001213681"/>
    </source>
</evidence>
<comment type="caution">
    <text evidence="2">The sequence shown here is derived from an EMBL/GenBank/DDBJ whole genome shotgun (WGS) entry which is preliminary data.</text>
</comment>
<protein>
    <submittedName>
        <fullName evidence="2">Uncharacterized protein</fullName>
    </submittedName>
</protein>
<name>A0AAD6G4X3_9EURO</name>
<organism evidence="2 3">
    <name type="scientific">Penicillium daleae</name>
    <dbReference type="NCBI Taxonomy" id="63821"/>
    <lineage>
        <taxon>Eukaryota</taxon>
        <taxon>Fungi</taxon>
        <taxon>Dikarya</taxon>
        <taxon>Ascomycota</taxon>
        <taxon>Pezizomycotina</taxon>
        <taxon>Eurotiomycetes</taxon>
        <taxon>Eurotiomycetidae</taxon>
        <taxon>Eurotiales</taxon>
        <taxon>Aspergillaceae</taxon>
        <taxon>Penicillium</taxon>
    </lineage>
</organism>
<dbReference type="Proteomes" id="UP001213681">
    <property type="component" value="Unassembled WGS sequence"/>
</dbReference>
<reference evidence="2" key="1">
    <citation type="submission" date="2022-12" db="EMBL/GenBank/DDBJ databases">
        <authorList>
            <person name="Petersen C."/>
        </authorList>
    </citation>
    <scope>NUCLEOTIDE SEQUENCE</scope>
    <source>
        <strain evidence="2">IBT 16125</strain>
    </source>
</reference>
<dbReference type="RefSeq" id="XP_056768921.1">
    <property type="nucleotide sequence ID" value="XM_056904814.1"/>
</dbReference>
<accession>A0AAD6G4X3</accession>
<proteinExistence type="predicted"/>
<evidence type="ECO:0000256" key="1">
    <source>
        <dbReference type="SAM" id="Phobius"/>
    </source>
</evidence>
<keyword evidence="1" id="KW-1133">Transmembrane helix</keyword>
<reference evidence="2" key="2">
    <citation type="journal article" date="2023" name="IMA Fungus">
        <title>Comparative genomic study of the Penicillium genus elucidates a diverse pangenome and 15 lateral gene transfer events.</title>
        <authorList>
            <person name="Petersen C."/>
            <person name="Sorensen T."/>
            <person name="Nielsen M.R."/>
            <person name="Sondergaard T.E."/>
            <person name="Sorensen J.L."/>
            <person name="Fitzpatrick D.A."/>
            <person name="Frisvad J.C."/>
            <person name="Nielsen K.L."/>
        </authorList>
    </citation>
    <scope>NUCLEOTIDE SEQUENCE</scope>
    <source>
        <strain evidence="2">IBT 16125</strain>
    </source>
</reference>
<keyword evidence="1" id="KW-0812">Transmembrane</keyword>
<gene>
    <name evidence="2" type="ORF">N7458_001431</name>
</gene>